<dbReference type="AlphaFoldDB" id="A0A172TB13"/>
<gene>
    <name evidence="1" type="ORF">SU48_10950</name>
</gene>
<dbReference type="EMBL" id="CP011387">
    <property type="protein sequence ID" value="ANE44200.1"/>
    <property type="molecule type" value="Genomic_DNA"/>
</dbReference>
<sequence>MTFRYAVADKYPNYFSITNDDKGLVADIIGYVLGETVSGRTTFAEIEACFAPKGEGYYVQDVVGCHWIDDIEYSIYGGYREMGARYGKHVYEGVALDYPNLDLWRIDRDRPRAMMEIEGEELRRLFREVHAIYLEKGLYDPPKKKRGWFGF</sequence>
<dbReference type="PATRIC" id="fig|1182568.3.peg.2272"/>
<dbReference type="RefSeq" id="WP_064015284.1">
    <property type="nucleotide sequence ID" value="NZ_CP011387.1"/>
</dbReference>
<keyword evidence="2" id="KW-1185">Reference proteome</keyword>
<dbReference type="Proteomes" id="UP000077363">
    <property type="component" value="Chromosome"/>
</dbReference>
<reference evidence="1 2" key="1">
    <citation type="submission" date="2015-01" db="EMBL/GenBank/DDBJ databases">
        <title>Deinococcus puniceus/DY1/ whole genome sequencing.</title>
        <authorList>
            <person name="Kim M.K."/>
            <person name="Srinivasan S."/>
            <person name="Lee J.-J."/>
        </authorList>
    </citation>
    <scope>NUCLEOTIDE SEQUENCE [LARGE SCALE GENOMIC DNA]</scope>
    <source>
        <strain evidence="1 2">DY1</strain>
    </source>
</reference>
<dbReference type="KEGG" id="dpu:SU48_10950"/>
<evidence type="ECO:0000313" key="1">
    <source>
        <dbReference type="EMBL" id="ANE44200.1"/>
    </source>
</evidence>
<accession>A0A172TB13</accession>
<proteinExistence type="predicted"/>
<protein>
    <submittedName>
        <fullName evidence="1">Uncharacterized protein</fullName>
    </submittedName>
</protein>
<name>A0A172TB13_9DEIO</name>
<evidence type="ECO:0000313" key="2">
    <source>
        <dbReference type="Proteomes" id="UP000077363"/>
    </source>
</evidence>
<organism evidence="1 2">
    <name type="scientific">Deinococcus puniceus</name>
    <dbReference type="NCBI Taxonomy" id="1182568"/>
    <lineage>
        <taxon>Bacteria</taxon>
        <taxon>Thermotogati</taxon>
        <taxon>Deinococcota</taxon>
        <taxon>Deinococci</taxon>
        <taxon>Deinococcales</taxon>
        <taxon>Deinococcaceae</taxon>
        <taxon>Deinococcus</taxon>
    </lineage>
</organism>